<comment type="subcellular location">
    <subcellularLocation>
        <location evidence="1 7">Cell membrane</location>
        <topology evidence="1 7">Multi-pass membrane protein</topology>
    </subcellularLocation>
</comment>
<feature type="transmembrane region" description="Helical" evidence="7">
    <location>
        <begin position="212"/>
        <end position="241"/>
    </location>
</feature>
<feature type="domain" description="ABC transmembrane type-1" evidence="8">
    <location>
        <begin position="99"/>
        <end position="288"/>
    </location>
</feature>
<evidence type="ECO:0000256" key="3">
    <source>
        <dbReference type="ARBA" id="ARBA00022475"/>
    </source>
</evidence>
<dbReference type="Pfam" id="PF00528">
    <property type="entry name" value="BPD_transp_1"/>
    <property type="match status" value="1"/>
</dbReference>
<dbReference type="AlphaFoldDB" id="C0D4Z8"/>
<feature type="transmembrane region" description="Helical" evidence="7">
    <location>
        <begin position="107"/>
        <end position="129"/>
    </location>
</feature>
<comment type="caution">
    <text evidence="9">The sequence shown here is derived from an EMBL/GenBank/DDBJ whole genome shotgun (WGS) entry which is preliminary data.</text>
</comment>
<dbReference type="SUPFAM" id="SSF161098">
    <property type="entry name" value="MetI-like"/>
    <property type="match status" value="1"/>
</dbReference>
<keyword evidence="2 7" id="KW-0813">Transport</keyword>
<sequence>MSAENQNMACMQLQDEDNEVVVGNQLRRMWYSFCKRKVAVLGLVIVLIYIIVAIFAPLLAPYDPVKQDLANMLQTPGPKHLLGTDEMGRDILSRIIYGARISMKVGFYAVGVAFVIGIPLGIFAGYFGGKVDLLIMRAMDVLLAFPGILLSIVFVSVLGPNLDNAILSVGIYTVPNFARMARGETLALRNSEFIEAARAMGSGDIRIVFSHILINIVSPMIVMGTLSFGTAIITTSGMGFLGIGAQPPTPEWGAMLSSGRQYLLVAPHVTTYTGLAILFLVLGLNLLGDGLRDVLDPKMKD</sequence>
<feature type="transmembrane region" description="Helical" evidence="7">
    <location>
        <begin position="141"/>
        <end position="159"/>
    </location>
</feature>
<dbReference type="Gene3D" id="1.10.3720.10">
    <property type="entry name" value="MetI-like"/>
    <property type="match status" value="1"/>
</dbReference>
<name>C0D4Z8_9FIRM</name>
<dbReference type="Proteomes" id="UP000004756">
    <property type="component" value="Unassembled WGS sequence"/>
</dbReference>
<evidence type="ECO:0000256" key="5">
    <source>
        <dbReference type="ARBA" id="ARBA00022989"/>
    </source>
</evidence>
<dbReference type="Pfam" id="PF12911">
    <property type="entry name" value="OppC_N"/>
    <property type="match status" value="1"/>
</dbReference>
<feature type="transmembrane region" description="Helical" evidence="7">
    <location>
        <begin position="38"/>
        <end position="60"/>
    </location>
</feature>
<keyword evidence="10" id="KW-1185">Reference proteome</keyword>
<feature type="transmembrane region" description="Helical" evidence="7">
    <location>
        <begin position="262"/>
        <end position="287"/>
    </location>
</feature>
<evidence type="ECO:0000313" key="10">
    <source>
        <dbReference type="Proteomes" id="UP000004756"/>
    </source>
</evidence>
<dbReference type="PANTHER" id="PTHR43386">
    <property type="entry name" value="OLIGOPEPTIDE TRANSPORT SYSTEM PERMEASE PROTEIN APPC"/>
    <property type="match status" value="1"/>
</dbReference>
<dbReference type="PANTHER" id="PTHR43386:SF25">
    <property type="entry name" value="PEPTIDE ABC TRANSPORTER PERMEASE PROTEIN"/>
    <property type="match status" value="1"/>
</dbReference>
<accession>C0D4Z8</accession>
<dbReference type="PROSITE" id="PS50928">
    <property type="entry name" value="ABC_TM1"/>
    <property type="match status" value="1"/>
</dbReference>
<gene>
    <name evidence="9" type="ORF">CLOSTASPAR_04344</name>
</gene>
<dbReference type="GO" id="GO:0055085">
    <property type="term" value="P:transmembrane transport"/>
    <property type="evidence" value="ECO:0007669"/>
    <property type="project" value="InterPro"/>
</dbReference>
<protein>
    <submittedName>
        <fullName evidence="9">ABC transporter, permease protein</fullName>
    </submittedName>
</protein>
<dbReference type="CDD" id="cd06261">
    <property type="entry name" value="TM_PBP2"/>
    <property type="match status" value="1"/>
</dbReference>
<dbReference type="InterPro" id="IPR035906">
    <property type="entry name" value="MetI-like_sf"/>
</dbReference>
<dbReference type="InterPro" id="IPR025966">
    <property type="entry name" value="OppC_N"/>
</dbReference>
<reference evidence="9 10" key="1">
    <citation type="submission" date="2009-02" db="EMBL/GenBank/DDBJ databases">
        <title>Draft genome sequence of Clostridium asparagiforme (DSM 15981).</title>
        <authorList>
            <person name="Sudarsanam P."/>
            <person name="Ley R."/>
            <person name="Guruge J."/>
            <person name="Turnbaugh P.J."/>
            <person name="Mahowald M."/>
            <person name="Liep D."/>
            <person name="Gordon J."/>
        </authorList>
    </citation>
    <scope>NUCLEOTIDE SEQUENCE [LARGE SCALE GENOMIC DNA]</scope>
    <source>
        <strain evidence="9 10">DSM 15981</strain>
    </source>
</reference>
<dbReference type="InterPro" id="IPR050366">
    <property type="entry name" value="BP-dependent_transpt_permease"/>
</dbReference>
<evidence type="ECO:0000256" key="4">
    <source>
        <dbReference type="ARBA" id="ARBA00022692"/>
    </source>
</evidence>
<evidence type="ECO:0000259" key="8">
    <source>
        <dbReference type="PROSITE" id="PS50928"/>
    </source>
</evidence>
<dbReference type="HOGENOM" id="CLU_028518_1_1_9"/>
<evidence type="ECO:0000256" key="6">
    <source>
        <dbReference type="ARBA" id="ARBA00023136"/>
    </source>
</evidence>
<organism evidence="9 10">
    <name type="scientific">[Clostridium] asparagiforme DSM 15981</name>
    <dbReference type="NCBI Taxonomy" id="518636"/>
    <lineage>
        <taxon>Bacteria</taxon>
        <taxon>Bacillati</taxon>
        <taxon>Bacillota</taxon>
        <taxon>Clostridia</taxon>
        <taxon>Lachnospirales</taxon>
        <taxon>Lachnospiraceae</taxon>
        <taxon>Enterocloster</taxon>
    </lineage>
</organism>
<keyword evidence="4 7" id="KW-0812">Transmembrane</keyword>
<evidence type="ECO:0000313" key="9">
    <source>
        <dbReference type="EMBL" id="EEG53593.1"/>
    </source>
</evidence>
<dbReference type="EMBL" id="ACCJ01000356">
    <property type="protein sequence ID" value="EEG53593.1"/>
    <property type="molecule type" value="Genomic_DNA"/>
</dbReference>
<evidence type="ECO:0000256" key="1">
    <source>
        <dbReference type="ARBA" id="ARBA00004651"/>
    </source>
</evidence>
<comment type="similarity">
    <text evidence="7">Belongs to the binding-protein-dependent transport system permease family.</text>
</comment>
<keyword evidence="5 7" id="KW-1133">Transmembrane helix</keyword>
<keyword evidence="3" id="KW-1003">Cell membrane</keyword>
<evidence type="ECO:0000256" key="2">
    <source>
        <dbReference type="ARBA" id="ARBA00022448"/>
    </source>
</evidence>
<proteinExistence type="inferred from homology"/>
<dbReference type="InterPro" id="IPR000515">
    <property type="entry name" value="MetI-like"/>
</dbReference>
<dbReference type="GO" id="GO:0005886">
    <property type="term" value="C:plasma membrane"/>
    <property type="evidence" value="ECO:0007669"/>
    <property type="project" value="UniProtKB-SubCell"/>
</dbReference>
<evidence type="ECO:0000256" key="7">
    <source>
        <dbReference type="RuleBase" id="RU363032"/>
    </source>
</evidence>
<keyword evidence="6 7" id="KW-0472">Membrane</keyword>
<dbReference type="RefSeq" id="WP_007714755.1">
    <property type="nucleotide sequence ID" value="NZ_CP102272.1"/>
</dbReference>